<sequence length="609" mass="68841">MSDEILKYYNRELAYIRHMGAEFAKRYPKVAGRIKLSDEHVEDPHVSRLIESFALLTAQIRQNLDDSFPQLTEALIGQLFPDYHATIPSMAIIKMTTQNITDNGFLLAKGSAVESRVSGYKTCHFSTCYDTQLWPVEVSFASFENAPFKAPNPNFTKQAKSVLKLTLSGEFDNIELKVLGIEKLRFYLNGQAQLSYLLYQLIFKSAVGISITPRGQQIATQYLQPRHIAQVGFDDNHEVVPYQKHSFSGYRLLVEHFLFPEKFAFFELVDLDPDWFGDSHEIDLYIYFDETADVLPKQLTADNVLLGCTPIINLFEQELEPVALKPGYEEYPLIPRYDDADICEVIQLMKVEAFDQHNNSVPVSSFYGGGNNNYLAENELFWTIRREQSDWAGGHAEPGCDTYLAVVEPNAAHFNVDEYEHWLVTVKALCSNRNLPVRLPYGGGQPAMSVVQRTDSLKEVRCLIAPTSPVRPKLHESTCWQLAKHLTLNQFSGEAGLVTLKETLKLYDFEQSPQSKALVEAITAMEVSSANARVVQNGRVGFCHGSDIEIEFESSDLSGMNLFFFGCVLSQFFSQFTAINSFTRLAIRIRGQSRILHCWPARAGGKELL</sequence>
<dbReference type="Proteomes" id="UP000186905">
    <property type="component" value="Unassembled WGS sequence"/>
</dbReference>
<dbReference type="PANTHER" id="PTHR35370">
    <property type="entry name" value="CYTOPLASMIC PROTEIN-RELATED-RELATED"/>
    <property type="match status" value="1"/>
</dbReference>
<comment type="caution">
    <text evidence="1">The sequence shown here is derived from an EMBL/GenBank/DDBJ whole genome shotgun (WGS) entry which is preliminary data.</text>
</comment>
<reference evidence="1 2" key="1">
    <citation type="submission" date="2016-09" db="EMBL/GenBank/DDBJ databases">
        <title>Photobacterium proteolyticum sp. nov. a protease producing bacterium isolated from ocean sediments of Laizhou Bay.</title>
        <authorList>
            <person name="Li Y."/>
        </authorList>
    </citation>
    <scope>NUCLEOTIDE SEQUENCE [LARGE SCALE GENOMIC DNA]</scope>
    <source>
        <strain evidence="1 2">13-12</strain>
    </source>
</reference>
<dbReference type="STRING" id="1903952.BIT28_10465"/>
<accession>A0A1Q9G6V4</accession>
<keyword evidence="2" id="KW-1185">Reference proteome</keyword>
<dbReference type="InterPro" id="IPR010272">
    <property type="entry name" value="T6SS_TssF"/>
</dbReference>
<evidence type="ECO:0000313" key="2">
    <source>
        <dbReference type="Proteomes" id="UP000186905"/>
    </source>
</evidence>
<dbReference type="EMBL" id="MJIL01000099">
    <property type="protein sequence ID" value="OLQ69959.1"/>
    <property type="molecule type" value="Genomic_DNA"/>
</dbReference>
<protein>
    <submittedName>
        <fullName evidence="1">Type VI secretion system protein ImpG</fullName>
    </submittedName>
</protein>
<gene>
    <name evidence="1" type="ORF">BIT28_10465</name>
</gene>
<dbReference type="PANTHER" id="PTHR35370:SF1">
    <property type="entry name" value="TYPE VI SECRETION SYSTEM COMPONENT TSSF1"/>
    <property type="match status" value="1"/>
</dbReference>
<dbReference type="OrthoDB" id="9763676at2"/>
<dbReference type="AlphaFoldDB" id="A0A1Q9G6V4"/>
<name>A0A1Q9G6V4_9GAMM</name>
<proteinExistence type="predicted"/>
<dbReference type="PIRSF" id="PIRSF028304">
    <property type="entry name" value="UCP028304"/>
    <property type="match status" value="1"/>
</dbReference>
<evidence type="ECO:0000313" key="1">
    <source>
        <dbReference type="EMBL" id="OLQ69959.1"/>
    </source>
</evidence>
<dbReference type="Pfam" id="PF05947">
    <property type="entry name" value="T6SS_TssF"/>
    <property type="match status" value="1"/>
</dbReference>
<dbReference type="RefSeq" id="WP_075767959.1">
    <property type="nucleotide sequence ID" value="NZ_MJIL01000099.1"/>
</dbReference>
<dbReference type="NCBIfam" id="TIGR03359">
    <property type="entry name" value="VI_chp_6"/>
    <property type="match status" value="1"/>
</dbReference>
<organism evidence="1 2">
    <name type="scientific">Photobacterium proteolyticum</name>
    <dbReference type="NCBI Taxonomy" id="1903952"/>
    <lineage>
        <taxon>Bacteria</taxon>
        <taxon>Pseudomonadati</taxon>
        <taxon>Pseudomonadota</taxon>
        <taxon>Gammaproteobacteria</taxon>
        <taxon>Vibrionales</taxon>
        <taxon>Vibrionaceae</taxon>
        <taxon>Photobacterium</taxon>
    </lineage>
</organism>